<dbReference type="InterPro" id="IPR019734">
    <property type="entry name" value="TPR_rpt"/>
</dbReference>
<evidence type="ECO:0000313" key="5">
    <source>
        <dbReference type="Proteomes" id="UP001457282"/>
    </source>
</evidence>
<dbReference type="PROSITE" id="PS50005">
    <property type="entry name" value="TPR"/>
    <property type="match status" value="1"/>
</dbReference>
<dbReference type="AlphaFoldDB" id="A0AAW1XR43"/>
<organism evidence="4 5">
    <name type="scientific">Rubus argutus</name>
    <name type="common">Southern blackberry</name>
    <dbReference type="NCBI Taxonomy" id="59490"/>
    <lineage>
        <taxon>Eukaryota</taxon>
        <taxon>Viridiplantae</taxon>
        <taxon>Streptophyta</taxon>
        <taxon>Embryophyta</taxon>
        <taxon>Tracheophyta</taxon>
        <taxon>Spermatophyta</taxon>
        <taxon>Magnoliopsida</taxon>
        <taxon>eudicotyledons</taxon>
        <taxon>Gunneridae</taxon>
        <taxon>Pentapetalae</taxon>
        <taxon>rosids</taxon>
        <taxon>fabids</taxon>
        <taxon>Rosales</taxon>
        <taxon>Rosaceae</taxon>
        <taxon>Rosoideae</taxon>
        <taxon>Rosoideae incertae sedis</taxon>
        <taxon>Rubus</taxon>
    </lineage>
</organism>
<keyword evidence="5" id="KW-1185">Reference proteome</keyword>
<feature type="compositionally biased region" description="Polar residues" evidence="2">
    <location>
        <begin position="254"/>
        <end position="271"/>
    </location>
</feature>
<accession>A0AAW1XR43</accession>
<reference evidence="4 5" key="1">
    <citation type="journal article" date="2023" name="G3 (Bethesda)">
        <title>A chromosome-length genome assembly and annotation of blackberry (Rubus argutus, cv. 'Hillquist').</title>
        <authorList>
            <person name="Bruna T."/>
            <person name="Aryal R."/>
            <person name="Dudchenko O."/>
            <person name="Sargent D.J."/>
            <person name="Mead D."/>
            <person name="Buti M."/>
            <person name="Cavallini A."/>
            <person name="Hytonen T."/>
            <person name="Andres J."/>
            <person name="Pham M."/>
            <person name="Weisz D."/>
            <person name="Mascagni F."/>
            <person name="Usai G."/>
            <person name="Natali L."/>
            <person name="Bassil N."/>
            <person name="Fernandez G.E."/>
            <person name="Lomsadze A."/>
            <person name="Armour M."/>
            <person name="Olukolu B."/>
            <person name="Poorten T."/>
            <person name="Britton C."/>
            <person name="Davik J."/>
            <person name="Ashrafi H."/>
            <person name="Aiden E.L."/>
            <person name="Borodovsky M."/>
            <person name="Worthington M."/>
        </authorList>
    </citation>
    <scope>NUCLEOTIDE SEQUENCE [LARGE SCALE GENOMIC DNA]</scope>
    <source>
        <strain evidence="4">PI 553951</strain>
    </source>
</reference>
<dbReference type="PANTHER" id="PTHR48433">
    <property type="entry name" value="OUTER ENVELOPE PROTEIN 61-LIKE"/>
    <property type="match status" value="1"/>
</dbReference>
<dbReference type="InterPro" id="IPR053319">
    <property type="entry name" value="OEP61"/>
</dbReference>
<evidence type="ECO:0000256" key="2">
    <source>
        <dbReference type="SAM" id="MobiDB-lite"/>
    </source>
</evidence>
<dbReference type="InterPro" id="IPR011990">
    <property type="entry name" value="TPR-like_helical_dom_sf"/>
</dbReference>
<keyword evidence="3" id="KW-0812">Transmembrane</keyword>
<protein>
    <recommendedName>
        <fullName evidence="6">Outer envelope protein 61</fullName>
    </recommendedName>
</protein>
<gene>
    <name evidence="4" type="ORF">M0R45_015955</name>
</gene>
<sequence length="634" mass="69998">MFNGMNMMDPELMRLAQEQMSRMSPAEFARIQQQMMANPELMRMASESMKNMNPEDLKLAAEQLKHTRPEEMAEIGEKMASASPEEIAAMHARVDAQVNYKLNAAQMLKNQGNTLHSEGKFNDALQKYVLAKTNLNGLPSSKGRSLLMACSLNLMSCYLKTRQYDDCIKEGSEVLAYDAHNVKALYRRGQAYKELGQLKDAVSDLSMAHEVSPDDETISDVLRDAKEKLGAEGGEPAPRRLVIEEITEEVETISSANHKSSSTEYSVAQPQETRDIPKTQTAADTEVLSNNSERLQALKNDPATLRSFQNFISNADPDTLAALSSGKSEEVPADMVKTASNMIGKMSPEELKRMIELASSFEGNNPFLKGGSPNLSPDMLKTASDMMSKMPPEELQKMFEMVSSKGKNLSSPAASNLDSFNPGSLPPNMSPDILKTASDMMSKMPPEELQKMFEMASSMTGKDSSSTSASVNANRRSSSMYSESRESSAVNVTHHEDETSSHGILPNLSNAPQSSFPASAVDFQEQMRNQMKDPAMRQMLSSMMKNMSPDMMANMSEQFGLNLSREDAEKAHQAMSSLSPESLDKMMQWMDRIQRGVEGARKTKNWLLGKSGFILAIFMLIVAVILHRLGYIGG</sequence>
<dbReference type="SMART" id="SM00028">
    <property type="entry name" value="TPR"/>
    <property type="match status" value="3"/>
</dbReference>
<dbReference type="SUPFAM" id="SSF48452">
    <property type="entry name" value="TPR-like"/>
    <property type="match status" value="1"/>
</dbReference>
<evidence type="ECO:0000313" key="4">
    <source>
        <dbReference type="EMBL" id="KAK9939252.1"/>
    </source>
</evidence>
<proteinExistence type="predicted"/>
<feature type="compositionally biased region" description="Low complexity" evidence="2">
    <location>
        <begin position="458"/>
        <end position="482"/>
    </location>
</feature>
<feature type="compositionally biased region" description="Polar residues" evidence="2">
    <location>
        <begin position="406"/>
        <end position="422"/>
    </location>
</feature>
<keyword evidence="3" id="KW-1133">Transmembrane helix</keyword>
<evidence type="ECO:0000256" key="1">
    <source>
        <dbReference type="PROSITE-ProRule" id="PRU00339"/>
    </source>
</evidence>
<name>A0AAW1XR43_RUBAR</name>
<feature type="region of interest" description="Disordered" evidence="2">
    <location>
        <begin position="252"/>
        <end position="280"/>
    </location>
</feature>
<feature type="repeat" description="TPR" evidence="1">
    <location>
        <begin position="182"/>
        <end position="215"/>
    </location>
</feature>
<dbReference type="PANTHER" id="PTHR48433:SF1">
    <property type="entry name" value="OUTER ENVELOPE PROTEIN 61-LIKE"/>
    <property type="match status" value="1"/>
</dbReference>
<evidence type="ECO:0008006" key="6">
    <source>
        <dbReference type="Google" id="ProtNLM"/>
    </source>
</evidence>
<feature type="region of interest" description="Disordered" evidence="2">
    <location>
        <begin position="406"/>
        <end position="427"/>
    </location>
</feature>
<dbReference type="Gene3D" id="1.25.40.10">
    <property type="entry name" value="Tetratricopeptide repeat domain"/>
    <property type="match status" value="1"/>
</dbReference>
<dbReference type="Proteomes" id="UP001457282">
    <property type="component" value="Unassembled WGS sequence"/>
</dbReference>
<keyword evidence="1" id="KW-0802">TPR repeat</keyword>
<evidence type="ECO:0000256" key="3">
    <source>
        <dbReference type="SAM" id="Phobius"/>
    </source>
</evidence>
<feature type="transmembrane region" description="Helical" evidence="3">
    <location>
        <begin position="611"/>
        <end position="631"/>
    </location>
</feature>
<feature type="region of interest" description="Disordered" evidence="2">
    <location>
        <begin position="458"/>
        <end position="515"/>
    </location>
</feature>
<keyword evidence="3" id="KW-0472">Membrane</keyword>
<dbReference type="EMBL" id="JBEDUW010000003">
    <property type="protein sequence ID" value="KAK9939252.1"/>
    <property type="molecule type" value="Genomic_DNA"/>
</dbReference>
<comment type="caution">
    <text evidence="4">The sequence shown here is derived from an EMBL/GenBank/DDBJ whole genome shotgun (WGS) entry which is preliminary data.</text>
</comment>